<dbReference type="EMBL" id="QMQA01000076">
    <property type="protein sequence ID" value="RLE13799.1"/>
    <property type="molecule type" value="Genomic_DNA"/>
</dbReference>
<gene>
    <name evidence="1" type="ORF">DRJ04_03605</name>
</gene>
<organism evidence="1 2">
    <name type="scientific">Aerophobetes bacterium</name>
    <dbReference type="NCBI Taxonomy" id="2030807"/>
    <lineage>
        <taxon>Bacteria</taxon>
        <taxon>Candidatus Aerophobota</taxon>
    </lineage>
</organism>
<evidence type="ECO:0000313" key="2">
    <source>
        <dbReference type="Proteomes" id="UP000280417"/>
    </source>
</evidence>
<reference evidence="1 2" key="1">
    <citation type="submission" date="2018-06" db="EMBL/GenBank/DDBJ databases">
        <title>Extensive metabolic versatility and redundancy in microbially diverse, dynamic hydrothermal sediments.</title>
        <authorList>
            <person name="Dombrowski N."/>
            <person name="Teske A."/>
            <person name="Baker B.J."/>
        </authorList>
    </citation>
    <scope>NUCLEOTIDE SEQUENCE [LARGE SCALE GENOMIC DNA]</scope>
    <source>
        <strain evidence="1">B3_G15</strain>
    </source>
</reference>
<protein>
    <recommendedName>
        <fullName evidence="3">Pyrrolysyl-tRNA synthetase</fullName>
    </recommendedName>
</protein>
<evidence type="ECO:0008006" key="3">
    <source>
        <dbReference type="Google" id="ProtNLM"/>
    </source>
</evidence>
<dbReference type="GO" id="GO:0004812">
    <property type="term" value="F:aminoacyl-tRNA ligase activity"/>
    <property type="evidence" value="ECO:0007669"/>
    <property type="project" value="InterPro"/>
</dbReference>
<accession>A0A662DI47</accession>
<dbReference type="AlphaFoldDB" id="A0A662DI47"/>
<proteinExistence type="predicted"/>
<dbReference type="NCBIfam" id="TIGR03912">
    <property type="entry name" value="PylS_Nterm"/>
    <property type="match status" value="1"/>
</dbReference>
<sequence>MAENSDLKEKKVVTKKSKKRYYPKRVNFFWLIQKVKLWPSRRGILHGVKSFKVMGTYGKIITHCNQQLMIRDSKRSRAARWLRNKWFFDKCPKCQIPKWKLEKFYSTFFKRDWKS</sequence>
<name>A0A662DI47_UNCAE</name>
<evidence type="ECO:0000313" key="1">
    <source>
        <dbReference type="EMBL" id="RLE13799.1"/>
    </source>
</evidence>
<dbReference type="InterPro" id="IPR023878">
    <property type="entry name" value="Pyrrolysyl-tRNA_ligase_N"/>
</dbReference>
<dbReference type="Proteomes" id="UP000280417">
    <property type="component" value="Unassembled WGS sequence"/>
</dbReference>
<comment type="caution">
    <text evidence="1">The sequence shown here is derived from an EMBL/GenBank/DDBJ whole genome shotgun (WGS) entry which is preliminary data.</text>
</comment>